<organism evidence="2 3">
    <name type="scientific">Mangrovivirga cuniculi</name>
    <dbReference type="NCBI Taxonomy" id="2715131"/>
    <lineage>
        <taxon>Bacteria</taxon>
        <taxon>Pseudomonadati</taxon>
        <taxon>Bacteroidota</taxon>
        <taxon>Cytophagia</taxon>
        <taxon>Cytophagales</taxon>
        <taxon>Mangrovivirgaceae</taxon>
        <taxon>Mangrovivirga</taxon>
    </lineage>
</organism>
<dbReference type="Proteomes" id="UP000298616">
    <property type="component" value="Chromosome"/>
</dbReference>
<evidence type="ECO:0000313" key="3">
    <source>
        <dbReference type="Proteomes" id="UP000298616"/>
    </source>
</evidence>
<evidence type="ECO:0000259" key="1">
    <source>
        <dbReference type="Pfam" id="PF13568"/>
    </source>
</evidence>
<name>A0A4D7JND8_9BACT</name>
<dbReference type="KEGG" id="fpf:DCC35_05585"/>
<sequence>MKSTRIVPFVLFLGFSLFSWQANSQVLISLLLGDKLNTEKLEFGLVAGINRSYLSNVEGAEGLNNFNLGFYFHIKMLESSYLSTGVLVKSNVGAQGMSTYLTGDDNLDEVFENGELTKKIRYFYVPVLWQQRFKNRWLLEGGFQAGLRHRAEDVFEVDTGGGDASYEIDARDQYTRFDIGLLFGVGYKLKPIPKSMSVGINYYQGFTDIMKMGSNKVRNSSLNFYFKVPIGTGKDAAGD</sequence>
<feature type="domain" description="Outer membrane protein beta-barrel" evidence="1">
    <location>
        <begin position="39"/>
        <end position="210"/>
    </location>
</feature>
<dbReference type="Pfam" id="PF13568">
    <property type="entry name" value="OMP_b-brl_2"/>
    <property type="match status" value="1"/>
</dbReference>
<dbReference type="EMBL" id="CP028923">
    <property type="protein sequence ID" value="QCK14252.1"/>
    <property type="molecule type" value="Genomic_DNA"/>
</dbReference>
<evidence type="ECO:0000313" key="2">
    <source>
        <dbReference type="EMBL" id="QCK14252.1"/>
    </source>
</evidence>
<dbReference type="RefSeq" id="WP_137089844.1">
    <property type="nucleotide sequence ID" value="NZ_CP028923.1"/>
</dbReference>
<dbReference type="AlphaFoldDB" id="A0A4D7JND8"/>
<reference evidence="2 3" key="1">
    <citation type="submission" date="2018-04" db="EMBL/GenBank/DDBJ databases">
        <title>Complete genome uncultured novel isolate.</title>
        <authorList>
            <person name="Merlino G."/>
        </authorList>
    </citation>
    <scope>NUCLEOTIDE SEQUENCE [LARGE SCALE GENOMIC DNA]</scope>
    <source>
        <strain evidence="3">R1DC9</strain>
    </source>
</reference>
<dbReference type="InterPro" id="IPR025665">
    <property type="entry name" value="Beta-barrel_OMP_2"/>
</dbReference>
<dbReference type="OrthoDB" id="1120420at2"/>
<keyword evidence="3" id="KW-1185">Reference proteome</keyword>
<gene>
    <name evidence="2" type="ORF">DCC35_05585</name>
</gene>
<accession>A0A4D7JND8</accession>
<proteinExistence type="predicted"/>
<protein>
    <submittedName>
        <fullName evidence="2">PorT family protein</fullName>
    </submittedName>
</protein>